<evidence type="ECO:0008006" key="9">
    <source>
        <dbReference type="Google" id="ProtNLM"/>
    </source>
</evidence>
<accession>D8UDQ5</accession>
<keyword evidence="8" id="KW-1185">Reference proteome</keyword>
<keyword evidence="4 6" id="KW-0472">Membrane</keyword>
<sequence>MMGMGMSGVLAFLCCYIFRLVDVNEKLDLKFWFQRILPIGLLMAITLWTGNEVYLHLTVAFIQAGDITPFSGMPCAKTCAAVHMGEGFPSSARTVTHAHRHSHIGAATPLGPLTTMKPKWPYVCGVSCCRYLRYFDPLKPPQSSVMLKAFNPVITMVCLIAAGLESPTRPMVISVLLTALGTAAAAYGEMNMNMYGVVLMLTSETAESIRLVMTQFLLVGLNFHPIEGLMYLASTCCLWLMVGCVVVELPRMQRKGALGIVWQYPAVFLCAAILGFGVNALAYVVIKYIKHSVPRGTRPAFDFPTAKFLPANFTLILTEPFPSSLLHPHSSFCSLLRSTRVRVVSQLASSLTLKVLATAKNTLLVVCGMLLFVIAPRTIRPSFNPPTLHRQALLLPVLHVLHLRKPFLPPGNHNKLLTISMSTSQTGLRLHPVADRLPLVPVVESEPASSSGNQKPSRAESIRSCNRNPSKRKSLSGFR</sequence>
<dbReference type="RefSeq" id="XP_002956832.1">
    <property type="nucleotide sequence ID" value="XM_002956786.1"/>
</dbReference>
<evidence type="ECO:0000256" key="2">
    <source>
        <dbReference type="ARBA" id="ARBA00022692"/>
    </source>
</evidence>
<dbReference type="OrthoDB" id="6418713at2759"/>
<proteinExistence type="predicted"/>
<evidence type="ECO:0000256" key="1">
    <source>
        <dbReference type="ARBA" id="ARBA00004141"/>
    </source>
</evidence>
<feature type="region of interest" description="Disordered" evidence="5">
    <location>
        <begin position="444"/>
        <end position="479"/>
    </location>
</feature>
<gene>
    <name evidence="7" type="ORF">VOLCADRAFT_97822</name>
</gene>
<comment type="subcellular location">
    <subcellularLocation>
        <location evidence="1">Membrane</location>
        <topology evidence="1">Multi-pass membrane protein</topology>
    </subcellularLocation>
</comment>
<evidence type="ECO:0000256" key="6">
    <source>
        <dbReference type="SAM" id="Phobius"/>
    </source>
</evidence>
<feature type="transmembrane region" description="Helical" evidence="6">
    <location>
        <begin position="170"/>
        <end position="188"/>
    </location>
</feature>
<dbReference type="InParanoid" id="D8UDQ5"/>
<keyword evidence="3 6" id="KW-1133">Transmembrane helix</keyword>
<protein>
    <recommendedName>
        <fullName evidence="9">Sugar phosphate transporter domain-containing protein</fullName>
    </recommendedName>
</protein>
<feature type="transmembrane region" description="Helical" evidence="6">
    <location>
        <begin position="229"/>
        <end position="249"/>
    </location>
</feature>
<dbReference type="EMBL" id="GL378386">
    <property type="protein sequence ID" value="EFJ42135.1"/>
    <property type="molecule type" value="Genomic_DNA"/>
</dbReference>
<dbReference type="KEGG" id="vcn:VOLCADRAFT_97822"/>
<evidence type="ECO:0000256" key="3">
    <source>
        <dbReference type="ARBA" id="ARBA00022989"/>
    </source>
</evidence>
<evidence type="ECO:0000256" key="5">
    <source>
        <dbReference type="SAM" id="MobiDB-lite"/>
    </source>
</evidence>
<dbReference type="AlphaFoldDB" id="D8UDQ5"/>
<keyword evidence="2 6" id="KW-0812">Transmembrane</keyword>
<dbReference type="eggNOG" id="KOG1441">
    <property type="taxonomic scope" value="Eukaryota"/>
</dbReference>
<organism evidence="8">
    <name type="scientific">Volvox carteri f. nagariensis</name>
    <dbReference type="NCBI Taxonomy" id="3068"/>
    <lineage>
        <taxon>Eukaryota</taxon>
        <taxon>Viridiplantae</taxon>
        <taxon>Chlorophyta</taxon>
        <taxon>core chlorophytes</taxon>
        <taxon>Chlorophyceae</taxon>
        <taxon>CS clade</taxon>
        <taxon>Chlamydomonadales</taxon>
        <taxon>Volvocaceae</taxon>
        <taxon>Volvox</taxon>
    </lineage>
</organism>
<dbReference type="GO" id="GO:0016020">
    <property type="term" value="C:membrane"/>
    <property type="evidence" value="ECO:0007669"/>
    <property type="project" value="UniProtKB-SubCell"/>
</dbReference>
<name>D8UDQ5_VOLCA</name>
<evidence type="ECO:0000313" key="7">
    <source>
        <dbReference type="EMBL" id="EFJ42135.1"/>
    </source>
</evidence>
<evidence type="ECO:0000256" key="4">
    <source>
        <dbReference type="ARBA" id="ARBA00023136"/>
    </source>
</evidence>
<dbReference type="PANTHER" id="PTHR11132">
    <property type="entry name" value="SOLUTE CARRIER FAMILY 35"/>
    <property type="match status" value="1"/>
</dbReference>
<feature type="transmembrane region" description="Helical" evidence="6">
    <location>
        <begin position="261"/>
        <end position="286"/>
    </location>
</feature>
<feature type="transmembrane region" description="Helical" evidence="6">
    <location>
        <begin position="29"/>
        <end position="48"/>
    </location>
</feature>
<dbReference type="GeneID" id="9622553"/>
<feature type="transmembrane region" description="Helical" evidence="6">
    <location>
        <begin position="355"/>
        <end position="375"/>
    </location>
</feature>
<dbReference type="InterPro" id="IPR050186">
    <property type="entry name" value="TPT_transporter"/>
</dbReference>
<evidence type="ECO:0000313" key="8">
    <source>
        <dbReference type="Proteomes" id="UP000001058"/>
    </source>
</evidence>
<reference evidence="7 8" key="1">
    <citation type="journal article" date="2010" name="Science">
        <title>Genomic analysis of organismal complexity in the multicellular green alga Volvox carteri.</title>
        <authorList>
            <person name="Prochnik S.E."/>
            <person name="Umen J."/>
            <person name="Nedelcu A.M."/>
            <person name="Hallmann A."/>
            <person name="Miller S.M."/>
            <person name="Nishii I."/>
            <person name="Ferris P."/>
            <person name="Kuo A."/>
            <person name="Mitros T."/>
            <person name="Fritz-Laylin L.K."/>
            <person name="Hellsten U."/>
            <person name="Chapman J."/>
            <person name="Simakov O."/>
            <person name="Rensing S.A."/>
            <person name="Terry A."/>
            <person name="Pangilinan J."/>
            <person name="Kapitonov V."/>
            <person name="Jurka J."/>
            <person name="Salamov A."/>
            <person name="Shapiro H."/>
            <person name="Schmutz J."/>
            <person name="Grimwood J."/>
            <person name="Lindquist E."/>
            <person name="Lucas S."/>
            <person name="Grigoriev I.V."/>
            <person name="Schmitt R."/>
            <person name="Kirk D."/>
            <person name="Rokhsar D.S."/>
        </authorList>
    </citation>
    <scope>NUCLEOTIDE SEQUENCE [LARGE SCALE GENOMIC DNA]</scope>
    <source>
        <strain evidence="8">f. Nagariensis / Eve</strain>
    </source>
</reference>
<feature type="transmembrane region" description="Helical" evidence="6">
    <location>
        <begin position="145"/>
        <end position="164"/>
    </location>
</feature>
<feature type="compositionally biased region" description="Basic residues" evidence="5">
    <location>
        <begin position="469"/>
        <end position="479"/>
    </location>
</feature>
<dbReference type="Proteomes" id="UP000001058">
    <property type="component" value="Unassembled WGS sequence"/>
</dbReference>